<dbReference type="PATRIC" id="fig|1423754.3.peg.150"/>
<organism evidence="1 2">
    <name type="scientific">Lactobacillus hamsteri DSM 5661 = JCM 6256</name>
    <dbReference type="NCBI Taxonomy" id="1423754"/>
    <lineage>
        <taxon>Bacteria</taxon>
        <taxon>Bacillati</taxon>
        <taxon>Bacillota</taxon>
        <taxon>Bacilli</taxon>
        <taxon>Lactobacillales</taxon>
        <taxon>Lactobacillaceae</taxon>
        <taxon>Lactobacillus</taxon>
    </lineage>
</organism>
<name>A0A0R1Y9U6_9LACO</name>
<evidence type="ECO:0000313" key="1">
    <source>
        <dbReference type="EMBL" id="KRM37492.1"/>
    </source>
</evidence>
<keyword evidence="2" id="KW-1185">Reference proteome</keyword>
<proteinExistence type="predicted"/>
<evidence type="ECO:0000313" key="2">
    <source>
        <dbReference type="Proteomes" id="UP000051223"/>
    </source>
</evidence>
<dbReference type="AlphaFoldDB" id="A0A0R1Y9U6"/>
<comment type="caution">
    <text evidence="1">The sequence shown here is derived from an EMBL/GenBank/DDBJ whole genome shotgun (WGS) entry which is preliminary data.</text>
</comment>
<reference evidence="1 2" key="1">
    <citation type="journal article" date="2015" name="Genome Announc.">
        <title>Expanding the biotechnology potential of lactobacilli through comparative genomics of 213 strains and associated genera.</title>
        <authorList>
            <person name="Sun Z."/>
            <person name="Harris H.M."/>
            <person name="McCann A."/>
            <person name="Guo C."/>
            <person name="Argimon S."/>
            <person name="Zhang W."/>
            <person name="Yang X."/>
            <person name="Jeffery I.B."/>
            <person name="Cooney J.C."/>
            <person name="Kagawa T.F."/>
            <person name="Liu W."/>
            <person name="Song Y."/>
            <person name="Salvetti E."/>
            <person name="Wrobel A."/>
            <person name="Rasinkangas P."/>
            <person name="Parkhill J."/>
            <person name="Rea M.C."/>
            <person name="O'Sullivan O."/>
            <person name="Ritari J."/>
            <person name="Douillard F.P."/>
            <person name="Paul Ross R."/>
            <person name="Yang R."/>
            <person name="Briner A.E."/>
            <person name="Felis G.E."/>
            <person name="de Vos W.M."/>
            <person name="Barrangou R."/>
            <person name="Klaenhammer T.R."/>
            <person name="Caufield P.W."/>
            <person name="Cui Y."/>
            <person name="Zhang H."/>
            <person name="O'Toole P.W."/>
        </authorList>
    </citation>
    <scope>NUCLEOTIDE SEQUENCE [LARGE SCALE GENOMIC DNA]</scope>
    <source>
        <strain evidence="1 2">DSM 5661</strain>
    </source>
</reference>
<dbReference type="OrthoDB" id="9872953at2"/>
<dbReference type="RefSeq" id="WP_025081169.1">
    <property type="nucleotide sequence ID" value="NZ_AZGI01000081.1"/>
</dbReference>
<gene>
    <name evidence="1" type="ORF">FC39_GL000141</name>
</gene>
<sequence length="66" mass="7733">MAIAITDGALKSKRVPEYTNIGRKLGNLTTQFIRTYLDTQSQKRVYLANLYKRATNLHIRRFRSPY</sequence>
<dbReference type="Proteomes" id="UP000051223">
    <property type="component" value="Unassembled WGS sequence"/>
</dbReference>
<dbReference type="EMBL" id="AZGI01000081">
    <property type="protein sequence ID" value="KRM37492.1"/>
    <property type="molecule type" value="Genomic_DNA"/>
</dbReference>
<accession>A0A0R1Y9U6</accession>
<protein>
    <submittedName>
        <fullName evidence="1">Uncharacterized protein</fullName>
    </submittedName>
</protein>